<dbReference type="Proteomes" id="UP001206925">
    <property type="component" value="Unassembled WGS sequence"/>
</dbReference>
<dbReference type="Gene3D" id="3.30.200.20">
    <property type="entry name" value="Phosphorylase Kinase, domain 1"/>
    <property type="match status" value="1"/>
</dbReference>
<dbReference type="Pfam" id="PF14299">
    <property type="entry name" value="PP2"/>
    <property type="match status" value="1"/>
</dbReference>
<accession>A0AAD5D3C6</accession>
<dbReference type="PANTHER" id="PTHR32278:SF135">
    <property type="entry name" value="F-BOX PROTEIN PP2-B12"/>
    <property type="match status" value="1"/>
</dbReference>
<keyword evidence="2" id="KW-1185">Reference proteome</keyword>
<evidence type="ECO:0000313" key="2">
    <source>
        <dbReference type="Proteomes" id="UP001206925"/>
    </source>
</evidence>
<evidence type="ECO:0008006" key="3">
    <source>
        <dbReference type="Google" id="ProtNLM"/>
    </source>
</evidence>
<dbReference type="AlphaFoldDB" id="A0AAD5D3C6"/>
<dbReference type="InterPro" id="IPR025886">
    <property type="entry name" value="PP2-like"/>
</dbReference>
<evidence type="ECO:0000313" key="1">
    <source>
        <dbReference type="EMBL" id="KAI7752699.1"/>
    </source>
</evidence>
<protein>
    <recommendedName>
        <fullName evidence="3">Protein kinase domain-containing protein</fullName>
    </recommendedName>
</protein>
<name>A0AAD5D3C6_AMBAR</name>
<sequence length="482" mass="56117">FQHLRIQLEEITSATDNFNDENRIGVGGFGKVYKGELSHSKGRSMVAIKRLNPNEWKGQIFFYEEMNKTAESPLNYRSEVELLKLLYKGVLLKGGKTYFSLNKKGEHCEMISIAECLGLDVKRNNFSTKYNSRFTVGTYHYLYTGEILKTHVTTQFLSPGITYTVNLVFKLPNVFRRCIYYIGLNYKLQGETDNSISHMAYEREDGSWMCELYQFTTNHKTIELQILFCSFSDSCWSIEVEGIEFRPMEKVQHKDENQPISDSDTNWEENMPTDYEDIMKLSENSLQWTAKEEAYSVFRKGFFISVGEKKRCIWFYLDKNGKKCCMSQLGTSGTKTFFPESRFGVAVQWDSLFFFIDVEVQSRLVSSETAYAIYLVYKFPKDQSKFDAPVSVNATTHGSDVWYICLSSHQTPVIRPKANQNTHNPVNKPEMKGFPQQRNDGWMEVQIWKWQTPITIYKRLMLTHLNEKFGKLIVEGIEFRPI</sequence>
<dbReference type="InterPro" id="IPR011009">
    <property type="entry name" value="Kinase-like_dom_sf"/>
</dbReference>
<dbReference type="EMBL" id="JAMZMK010005635">
    <property type="protein sequence ID" value="KAI7752699.1"/>
    <property type="molecule type" value="Genomic_DNA"/>
</dbReference>
<feature type="non-terminal residue" evidence="1">
    <location>
        <position position="482"/>
    </location>
</feature>
<proteinExistence type="predicted"/>
<dbReference type="SUPFAM" id="SSF56112">
    <property type="entry name" value="Protein kinase-like (PK-like)"/>
    <property type="match status" value="1"/>
</dbReference>
<gene>
    <name evidence="1" type="ORF">M8C21_029232</name>
</gene>
<dbReference type="PANTHER" id="PTHR32278">
    <property type="entry name" value="F-BOX DOMAIN-CONTAINING PROTEIN"/>
    <property type="match status" value="1"/>
</dbReference>
<organism evidence="1 2">
    <name type="scientific">Ambrosia artemisiifolia</name>
    <name type="common">Common ragweed</name>
    <dbReference type="NCBI Taxonomy" id="4212"/>
    <lineage>
        <taxon>Eukaryota</taxon>
        <taxon>Viridiplantae</taxon>
        <taxon>Streptophyta</taxon>
        <taxon>Embryophyta</taxon>
        <taxon>Tracheophyta</taxon>
        <taxon>Spermatophyta</taxon>
        <taxon>Magnoliopsida</taxon>
        <taxon>eudicotyledons</taxon>
        <taxon>Gunneridae</taxon>
        <taxon>Pentapetalae</taxon>
        <taxon>asterids</taxon>
        <taxon>campanulids</taxon>
        <taxon>Asterales</taxon>
        <taxon>Asteraceae</taxon>
        <taxon>Asteroideae</taxon>
        <taxon>Heliantheae alliance</taxon>
        <taxon>Heliantheae</taxon>
        <taxon>Ambrosia</taxon>
    </lineage>
</organism>
<reference evidence="1" key="1">
    <citation type="submission" date="2022-06" db="EMBL/GenBank/DDBJ databases">
        <title>Uncovering the hologenomic basis of an extraordinary plant invasion.</title>
        <authorList>
            <person name="Bieker V.C."/>
            <person name="Martin M.D."/>
            <person name="Gilbert T."/>
            <person name="Hodgins K."/>
            <person name="Battlay P."/>
            <person name="Petersen B."/>
            <person name="Wilson J."/>
        </authorList>
    </citation>
    <scope>NUCLEOTIDE SEQUENCE</scope>
    <source>
        <strain evidence="1">AA19_3_7</strain>
        <tissue evidence="1">Leaf</tissue>
    </source>
</reference>
<comment type="caution">
    <text evidence="1">The sequence shown here is derived from an EMBL/GenBank/DDBJ whole genome shotgun (WGS) entry which is preliminary data.</text>
</comment>